<evidence type="ECO:0000313" key="2">
    <source>
        <dbReference type="EMBL" id="MBN7768796.1"/>
    </source>
</evidence>
<dbReference type="RefSeq" id="WP_206556587.1">
    <property type="nucleotide sequence ID" value="NZ_JAFKDB010000007.1"/>
</dbReference>
<name>A0ABS3BAA1_9GAMM</name>
<keyword evidence="3" id="KW-1185">Reference proteome</keyword>
<sequence>MTQKAVIVQELRSAKQGHVRWVRYASALIEGMDMLKEHVPVLGTDCKFGKWYYGPGQGLKSLPSYQKIEQPHLDLHDTYMQIFKLLFKNEDDAKAGFFAKLLGRKKNQEADLNTARSLFKELEHTSTIILAHLERLETEVLALEEEDVARLYYVSA</sequence>
<dbReference type="EMBL" id="JAFKDB010000007">
    <property type="protein sequence ID" value="MBN7768796.1"/>
    <property type="molecule type" value="Genomic_DNA"/>
</dbReference>
<dbReference type="Pfam" id="PF13682">
    <property type="entry name" value="CZB"/>
    <property type="match status" value="1"/>
</dbReference>
<protein>
    <submittedName>
        <fullName evidence="2">CZB domain-containing protein</fullName>
    </submittedName>
</protein>
<dbReference type="InterPro" id="IPR025991">
    <property type="entry name" value="Chemoreceptor_zinc-bind_dom"/>
</dbReference>
<gene>
    <name evidence="2" type="ORF">JYP53_02615</name>
</gene>
<dbReference type="Gene3D" id="1.20.120.30">
    <property type="entry name" value="Aspartate receptor, ligand-binding domain"/>
    <property type="match status" value="1"/>
</dbReference>
<proteinExistence type="predicted"/>
<accession>A0ABS3BAA1</accession>
<evidence type="ECO:0000259" key="1">
    <source>
        <dbReference type="Pfam" id="PF13682"/>
    </source>
</evidence>
<organism evidence="2 3">
    <name type="scientific">Marinobacter daepoensis</name>
    <dbReference type="NCBI Taxonomy" id="262077"/>
    <lineage>
        <taxon>Bacteria</taxon>
        <taxon>Pseudomonadati</taxon>
        <taxon>Pseudomonadota</taxon>
        <taxon>Gammaproteobacteria</taxon>
        <taxon>Pseudomonadales</taxon>
        <taxon>Marinobacteraceae</taxon>
        <taxon>Marinobacter</taxon>
    </lineage>
</organism>
<comment type="caution">
    <text evidence="2">The sequence shown here is derived from an EMBL/GenBank/DDBJ whole genome shotgun (WGS) entry which is preliminary data.</text>
</comment>
<reference evidence="2 3" key="1">
    <citation type="submission" date="2021-02" db="EMBL/GenBank/DDBJ databases">
        <title>PHA producing bacteria isolated from coastal sediment in Guangdong, Shenzhen.</title>
        <authorList>
            <person name="Zheng W."/>
            <person name="Yu S."/>
            <person name="Huang Y."/>
        </authorList>
    </citation>
    <scope>NUCLEOTIDE SEQUENCE [LARGE SCALE GENOMIC DNA]</scope>
    <source>
        <strain evidence="2 3">TN21-5</strain>
    </source>
</reference>
<feature type="domain" description="Chemoreceptor zinc-binding" evidence="1">
    <location>
        <begin position="18"/>
        <end position="82"/>
    </location>
</feature>
<dbReference type="Proteomes" id="UP000664344">
    <property type="component" value="Unassembled WGS sequence"/>
</dbReference>
<evidence type="ECO:0000313" key="3">
    <source>
        <dbReference type="Proteomes" id="UP000664344"/>
    </source>
</evidence>